<keyword evidence="3" id="KW-1185">Reference proteome</keyword>
<dbReference type="Proteomes" id="UP000019487">
    <property type="component" value="Unassembled WGS sequence"/>
</dbReference>
<keyword evidence="1" id="KW-0472">Membrane</keyword>
<keyword evidence="1" id="KW-1133">Transmembrane helix</keyword>
<dbReference type="AlphaFoldDB" id="W9CFS7"/>
<feature type="transmembrane region" description="Helical" evidence="1">
    <location>
        <begin position="119"/>
        <end position="136"/>
    </location>
</feature>
<reference evidence="2 3" key="1">
    <citation type="journal article" date="2014" name="Genome Announc.">
        <title>Draft genome sequence of Sclerotinia borealis, a psychrophilic plant pathogenic fungus.</title>
        <authorList>
            <person name="Mardanov A.V."/>
            <person name="Beletsky A.V."/>
            <person name="Kadnikov V.V."/>
            <person name="Ignatov A.N."/>
            <person name="Ravin N.V."/>
        </authorList>
    </citation>
    <scope>NUCLEOTIDE SEQUENCE [LARGE SCALE GENOMIC DNA]</scope>
    <source>
        <strain evidence="3">F-4157</strain>
    </source>
</reference>
<name>W9CFS7_SCLBF</name>
<accession>W9CFS7</accession>
<keyword evidence="1" id="KW-0812">Transmembrane</keyword>
<feature type="transmembrane region" description="Helical" evidence="1">
    <location>
        <begin position="70"/>
        <end position="99"/>
    </location>
</feature>
<organism evidence="2 3">
    <name type="scientific">Sclerotinia borealis (strain F-4128)</name>
    <dbReference type="NCBI Taxonomy" id="1432307"/>
    <lineage>
        <taxon>Eukaryota</taxon>
        <taxon>Fungi</taxon>
        <taxon>Dikarya</taxon>
        <taxon>Ascomycota</taxon>
        <taxon>Pezizomycotina</taxon>
        <taxon>Leotiomycetes</taxon>
        <taxon>Helotiales</taxon>
        <taxon>Sclerotiniaceae</taxon>
        <taxon>Sclerotinia</taxon>
    </lineage>
</organism>
<dbReference type="EMBL" id="AYSA01000325">
    <property type="protein sequence ID" value="ESZ93370.1"/>
    <property type="molecule type" value="Genomic_DNA"/>
</dbReference>
<dbReference type="HOGENOM" id="CLU_1866299_0_0_1"/>
<comment type="caution">
    <text evidence="2">The sequence shown here is derived from an EMBL/GenBank/DDBJ whole genome shotgun (WGS) entry which is preliminary data.</text>
</comment>
<gene>
    <name evidence="2" type="ORF">SBOR_6247</name>
</gene>
<evidence type="ECO:0000256" key="1">
    <source>
        <dbReference type="SAM" id="Phobius"/>
    </source>
</evidence>
<proteinExistence type="predicted"/>
<protein>
    <submittedName>
        <fullName evidence="2">Uncharacterized protein</fullName>
    </submittedName>
</protein>
<sequence length="137" mass="15135">MDFHHPSSESELRIVTNNEEELEDMPGMTEAIIGMNTTNQAAYVKERAEIRAKHAEELAAKEAKHAEEKLFVIVIAVAVVAVAVVAVAVVAVVVCVFLTRTIKVNLLQNDQNAANSYVFFFEKAAISFLSSFIFSYN</sequence>
<evidence type="ECO:0000313" key="2">
    <source>
        <dbReference type="EMBL" id="ESZ93370.1"/>
    </source>
</evidence>
<evidence type="ECO:0000313" key="3">
    <source>
        <dbReference type="Proteomes" id="UP000019487"/>
    </source>
</evidence>